<evidence type="ECO:0000313" key="6">
    <source>
        <dbReference type="EMBL" id="KAE9294468.1"/>
    </source>
</evidence>
<evidence type="ECO:0000313" key="2">
    <source>
        <dbReference type="EMBL" id="KAE8979578.1"/>
    </source>
</evidence>
<dbReference type="EMBL" id="QXFY01002637">
    <property type="protein sequence ID" value="KAE9294468.1"/>
    <property type="molecule type" value="Genomic_DNA"/>
</dbReference>
<proteinExistence type="predicted"/>
<protein>
    <recommendedName>
        <fullName evidence="12">Secreted protein</fullName>
    </recommendedName>
</protein>
<feature type="signal peptide" evidence="1">
    <location>
        <begin position="1"/>
        <end position="19"/>
    </location>
</feature>
<sequence>MPGVVCLAVFFLVPFFVLAPPPPYPCVLPVECAFRGAHSGVPRGRAGALSRKACAAGPWVSAPPSSLSAVVFKNEALVAVSHSVGGCGYLFLSCNNRLLW</sequence>
<evidence type="ECO:0000313" key="10">
    <source>
        <dbReference type="Proteomes" id="UP000476176"/>
    </source>
</evidence>
<dbReference type="Proteomes" id="UP000440367">
    <property type="component" value="Unassembled WGS sequence"/>
</dbReference>
<dbReference type="Proteomes" id="UP000441208">
    <property type="component" value="Unassembled WGS sequence"/>
</dbReference>
<evidence type="ECO:0000313" key="4">
    <source>
        <dbReference type="EMBL" id="KAE9185295.1"/>
    </source>
</evidence>
<dbReference type="EMBL" id="QXFW01002337">
    <property type="protein sequence ID" value="KAE8979578.1"/>
    <property type="molecule type" value="Genomic_DNA"/>
</dbReference>
<dbReference type="AlphaFoldDB" id="A0A6A3IGH8"/>
<evidence type="ECO:0000256" key="1">
    <source>
        <dbReference type="SAM" id="SignalP"/>
    </source>
</evidence>
<organism evidence="2 9">
    <name type="scientific">Phytophthora fragariae</name>
    <dbReference type="NCBI Taxonomy" id="53985"/>
    <lineage>
        <taxon>Eukaryota</taxon>
        <taxon>Sar</taxon>
        <taxon>Stramenopiles</taxon>
        <taxon>Oomycota</taxon>
        <taxon>Peronosporomycetes</taxon>
        <taxon>Peronosporales</taxon>
        <taxon>Peronosporaceae</taxon>
        <taxon>Phytophthora</taxon>
    </lineage>
</organism>
<accession>A0A6A3IGH8</accession>
<keyword evidence="1" id="KW-0732">Signal</keyword>
<evidence type="ECO:0000313" key="3">
    <source>
        <dbReference type="EMBL" id="KAE9074689.1"/>
    </source>
</evidence>
<evidence type="ECO:0008006" key="12">
    <source>
        <dbReference type="Google" id="ProtNLM"/>
    </source>
</evidence>
<evidence type="ECO:0000313" key="9">
    <source>
        <dbReference type="Proteomes" id="UP000460718"/>
    </source>
</evidence>
<name>A0A6A3IGH8_9STRA</name>
<evidence type="ECO:0000313" key="7">
    <source>
        <dbReference type="Proteomes" id="UP000440367"/>
    </source>
</evidence>
<evidence type="ECO:0000313" key="8">
    <source>
        <dbReference type="Proteomes" id="UP000441208"/>
    </source>
</evidence>
<dbReference type="Proteomes" id="UP000460718">
    <property type="component" value="Unassembled WGS sequence"/>
</dbReference>
<gene>
    <name evidence="4" type="ORF">PF002_g26208</name>
    <name evidence="5" type="ORF">PF004_g22913</name>
    <name evidence="3" type="ORF">PF007_g25310</name>
    <name evidence="6" type="ORF">PF008_g24539</name>
    <name evidence="2" type="ORF">PF011_g22788</name>
</gene>
<dbReference type="EMBL" id="QXGC01002370">
    <property type="protein sequence ID" value="KAE9187052.1"/>
    <property type="molecule type" value="Genomic_DNA"/>
</dbReference>
<reference evidence="9 10" key="1">
    <citation type="submission" date="2018-09" db="EMBL/GenBank/DDBJ databases">
        <title>Genomic investigation of the strawberry pathogen Phytophthora fragariae indicates pathogenicity is determined by transcriptional variation in three key races.</title>
        <authorList>
            <person name="Adams T.M."/>
            <person name="Armitage A.D."/>
            <person name="Sobczyk M.K."/>
            <person name="Bates H.J."/>
            <person name="Dunwell J.M."/>
            <person name="Nellist C.F."/>
            <person name="Harrison R.J."/>
        </authorList>
    </citation>
    <scope>NUCLEOTIDE SEQUENCE [LARGE SCALE GENOMIC DNA]</scope>
    <source>
        <strain evidence="4 7">BC-1</strain>
        <strain evidence="5 10">BC-23</strain>
        <strain evidence="3 8">NOV-71</strain>
        <strain evidence="6 11">NOV-77</strain>
        <strain evidence="2 9">SCRP245</strain>
    </source>
</reference>
<dbReference type="Proteomes" id="UP000486351">
    <property type="component" value="Unassembled WGS sequence"/>
</dbReference>
<evidence type="ECO:0000313" key="11">
    <source>
        <dbReference type="Proteomes" id="UP000486351"/>
    </source>
</evidence>
<dbReference type="Proteomes" id="UP000476176">
    <property type="component" value="Unassembled WGS sequence"/>
</dbReference>
<comment type="caution">
    <text evidence="2">The sequence shown here is derived from an EMBL/GenBank/DDBJ whole genome shotgun (WGS) entry which is preliminary data.</text>
</comment>
<dbReference type="EMBL" id="QXFZ01002689">
    <property type="protein sequence ID" value="KAE9074689.1"/>
    <property type="molecule type" value="Genomic_DNA"/>
</dbReference>
<evidence type="ECO:0000313" key="5">
    <source>
        <dbReference type="EMBL" id="KAE9187052.1"/>
    </source>
</evidence>
<feature type="chain" id="PRO_5036164342" description="Secreted protein" evidence="1">
    <location>
        <begin position="20"/>
        <end position="100"/>
    </location>
</feature>
<dbReference type="EMBL" id="QXGD01002696">
    <property type="protein sequence ID" value="KAE9185295.1"/>
    <property type="molecule type" value="Genomic_DNA"/>
</dbReference>